<evidence type="ECO:0000256" key="8">
    <source>
        <dbReference type="SAM" id="Phobius"/>
    </source>
</evidence>
<accession>A0A0Q3EPV2</accession>
<dbReference type="Proteomes" id="UP000053171">
    <property type="component" value="Unassembled WGS sequence"/>
</dbReference>
<keyword evidence="5 8" id="KW-1133">Transmembrane helix</keyword>
<dbReference type="GO" id="GO:0046872">
    <property type="term" value="F:metal ion binding"/>
    <property type="evidence" value="ECO:0007669"/>
    <property type="project" value="UniProtKB-KW"/>
</dbReference>
<evidence type="ECO:0000256" key="1">
    <source>
        <dbReference type="ARBA" id="ARBA00004370"/>
    </source>
</evidence>
<dbReference type="OrthoDB" id="67843at2"/>
<dbReference type="RefSeq" id="WP_055684293.1">
    <property type="nucleotide sequence ID" value="NZ_CP065738.1"/>
</dbReference>
<feature type="transmembrane region" description="Helical" evidence="8">
    <location>
        <begin position="83"/>
        <end position="106"/>
    </location>
</feature>
<comment type="subcellular location">
    <subcellularLocation>
        <location evidence="1">Membrane</location>
    </subcellularLocation>
</comment>
<dbReference type="GeneID" id="61263008"/>
<feature type="transmembrane region" description="Helical" evidence="8">
    <location>
        <begin position="40"/>
        <end position="63"/>
    </location>
</feature>
<dbReference type="InterPro" id="IPR034804">
    <property type="entry name" value="SQR/QFR_C/D"/>
</dbReference>
<keyword evidence="7 8" id="KW-0472">Membrane</keyword>
<dbReference type="Gene3D" id="1.20.1300.10">
    <property type="entry name" value="Fumarate reductase/succinate dehydrogenase, transmembrane subunit"/>
    <property type="match status" value="1"/>
</dbReference>
<reference evidence="14" key="2">
    <citation type="submission" date="2016-04" db="EMBL/GenBank/DDBJ databases">
        <authorList>
            <person name="Waterworth S."/>
            <person name="Matcher G."/>
        </authorList>
    </citation>
    <scope>NUCLEOTIDE SEQUENCE [LARGE SCALE GENOMIC DNA]</scope>
    <source>
        <strain evidence="14">RuSp02-3</strain>
    </source>
</reference>
<evidence type="ECO:0000256" key="7">
    <source>
        <dbReference type="ARBA" id="ARBA00023136"/>
    </source>
</evidence>
<keyword evidence="6" id="KW-0408">Iron</keyword>
<dbReference type="EMBL" id="CP066078">
    <property type="protein sequence ID" value="QQC60080.1"/>
    <property type="molecule type" value="Genomic_DNA"/>
</dbReference>
<dbReference type="GO" id="GO:0016020">
    <property type="term" value="C:membrane"/>
    <property type="evidence" value="ECO:0007669"/>
    <property type="project" value="UniProtKB-SubCell"/>
</dbReference>
<dbReference type="Proteomes" id="UP000594975">
    <property type="component" value="Chromosome"/>
</dbReference>
<evidence type="ECO:0000256" key="2">
    <source>
        <dbReference type="ARBA" id="ARBA00022617"/>
    </source>
</evidence>
<keyword evidence="4" id="KW-0479">Metal-binding</keyword>
<evidence type="ECO:0000313" key="15">
    <source>
        <dbReference type="Proteomes" id="UP000092021"/>
    </source>
</evidence>
<name>A0A0Q3EPV2_9MICC</name>
<protein>
    <submittedName>
        <fullName evidence="9 12">Succinate dehydrogenase</fullName>
    </submittedName>
</protein>
<dbReference type="EMBL" id="LJBJ02000001">
    <property type="protein sequence ID" value="OAX52869.1"/>
    <property type="molecule type" value="Genomic_DNA"/>
</dbReference>
<reference evidence="9 14" key="3">
    <citation type="submission" date="2016-06" db="EMBL/GenBank/DDBJ databases">
        <title>Identification of putative biosynthetic pathways for the production of bioactive secondary metabolites by the marine actinomycete Kocuria kristinae RUTW2-3.</title>
        <authorList>
            <person name="Waterworth S.C."/>
            <person name="Walmsley T.A."/>
            <person name="Matongo T."/>
            <person name="Davies-Coleman M.T."/>
            <person name="Dorrington R.A."/>
        </authorList>
    </citation>
    <scope>NUCLEOTIDE SEQUENCE [LARGE SCALE GENOMIC DNA]</scope>
    <source>
        <strain evidence="14">RuSp02-3</strain>
        <strain evidence="9">RUTW2-3</strain>
        <strain evidence="10 15">RUTW4-5</strain>
    </source>
</reference>
<dbReference type="Proteomes" id="UP000092021">
    <property type="component" value="Unassembled WGS sequence"/>
</dbReference>
<dbReference type="EMBL" id="MODZ01000004">
    <property type="protein sequence ID" value="OIJ36286.1"/>
    <property type="molecule type" value="Genomic_DNA"/>
</dbReference>
<dbReference type="AlphaFoldDB" id="A0A0Q3EPV2"/>
<evidence type="ECO:0000313" key="11">
    <source>
        <dbReference type="EMBL" id="OIJ36286.1"/>
    </source>
</evidence>
<dbReference type="STRING" id="37923.BK826_04410"/>
<gene>
    <name evidence="10" type="ORF">A5N15_00440</name>
    <name evidence="9" type="ORF">AN277_0200350</name>
    <name evidence="11" type="ORF">BK826_04410</name>
    <name evidence="12" type="ORF">I6G21_06400</name>
    <name evidence="13" type="ORF">I6H58_03825</name>
</gene>
<keyword evidence="14" id="KW-1185">Reference proteome</keyword>
<evidence type="ECO:0000313" key="14">
    <source>
        <dbReference type="Proteomes" id="UP000053171"/>
    </source>
</evidence>
<evidence type="ECO:0000313" key="16">
    <source>
        <dbReference type="Proteomes" id="UP000179540"/>
    </source>
</evidence>
<keyword evidence="2" id="KW-0349">Heme</keyword>
<reference evidence="11 16" key="4">
    <citation type="submission" date="2016-10" db="EMBL/GenBank/DDBJ databases">
        <title>Draft genome sequence of strain LCT isolated from the Shenzhou X spacecraft of China.</title>
        <authorList>
            <person name="Huang B."/>
        </authorList>
    </citation>
    <scope>NUCLEOTIDE SEQUENCE [LARGE SCALE GENOMIC DNA]</scope>
    <source>
        <strain evidence="11 16">LCT-H5</strain>
    </source>
</reference>
<evidence type="ECO:0000256" key="3">
    <source>
        <dbReference type="ARBA" id="ARBA00022692"/>
    </source>
</evidence>
<reference evidence="9" key="1">
    <citation type="submission" date="2016-04" db="EMBL/GenBank/DDBJ databases">
        <authorList>
            <person name="Evans L.H."/>
            <person name="Alamgir A."/>
            <person name="Owens N."/>
            <person name="Weber N.D."/>
            <person name="Virtaneva K."/>
            <person name="Barbian K."/>
            <person name="Babar A."/>
            <person name="Rosenke K."/>
        </authorList>
    </citation>
    <scope>NUCLEOTIDE SEQUENCE [LARGE SCALE GENOMIC DNA]</scope>
    <source>
        <strain evidence="9">RUTW2-3</strain>
    </source>
</reference>
<feature type="transmembrane region" description="Helical" evidence="8">
    <location>
        <begin position="118"/>
        <end position="142"/>
    </location>
</feature>
<dbReference type="SUPFAM" id="SSF81343">
    <property type="entry name" value="Fumarate reductase respiratory complex transmembrane subunits"/>
    <property type="match status" value="1"/>
</dbReference>
<evidence type="ECO:0000256" key="5">
    <source>
        <dbReference type="ARBA" id="ARBA00022989"/>
    </source>
</evidence>
<sequence length="161" mass="18244">MSTPLKTRIAVPRSSDRSVDGVKYNRSGSKRNNFEMYAWLYMRISGVLLIVLIFGHLFVNLMVGDGVHAIDFGFVGGKWANPFWQVWDLLMLWLAMLHGTNGVRVIIEDYAEKDRTRFWLKTLLFLAAGFILLVGTLVIFTFSPCPTVDNPDLLPSFCPAQ</sequence>
<keyword evidence="3 8" id="KW-0812">Transmembrane</keyword>
<evidence type="ECO:0000313" key="10">
    <source>
        <dbReference type="EMBL" id="OAX67802.1"/>
    </source>
</evidence>
<dbReference type="InterPro" id="IPR000701">
    <property type="entry name" value="SuccDH_FuR_B_TM-su"/>
</dbReference>
<dbReference type="CDD" id="cd03500">
    <property type="entry name" value="SQR_TypeA_SdhD_like"/>
    <property type="match status" value="1"/>
</dbReference>
<evidence type="ECO:0000313" key="17">
    <source>
        <dbReference type="Proteomes" id="UP000594975"/>
    </source>
</evidence>
<dbReference type="KEGG" id="rkr:I6G21_06400"/>
<evidence type="ECO:0000256" key="6">
    <source>
        <dbReference type="ARBA" id="ARBA00023004"/>
    </source>
</evidence>
<organism evidence="9 14">
    <name type="scientific">Rothia kristinae</name>
    <dbReference type="NCBI Taxonomy" id="37923"/>
    <lineage>
        <taxon>Bacteria</taxon>
        <taxon>Bacillati</taxon>
        <taxon>Actinomycetota</taxon>
        <taxon>Actinomycetes</taxon>
        <taxon>Micrococcales</taxon>
        <taxon>Micrococcaceae</taxon>
        <taxon>Rothia</taxon>
    </lineage>
</organism>
<evidence type="ECO:0000313" key="18">
    <source>
        <dbReference type="Proteomes" id="UP000595221"/>
    </source>
</evidence>
<evidence type="ECO:0000313" key="9">
    <source>
        <dbReference type="EMBL" id="OAX52869.1"/>
    </source>
</evidence>
<dbReference type="Pfam" id="PF01127">
    <property type="entry name" value="Sdh_cyt"/>
    <property type="match status" value="1"/>
</dbReference>
<reference evidence="17 18" key="5">
    <citation type="submission" date="2020-12" db="EMBL/GenBank/DDBJ databases">
        <title>FDA dAtabase for Regulatory Grade micrObial Sequences (FDA-ARGOS): Supporting development and validation of Infectious Disease Dx tests.</title>
        <authorList>
            <person name="Sproer C."/>
            <person name="Gronow S."/>
            <person name="Severitt S."/>
            <person name="Schroder I."/>
            <person name="Tallon L."/>
            <person name="Sadzewicz L."/>
            <person name="Zhao X."/>
            <person name="Boylan J."/>
            <person name="Ott S."/>
            <person name="Bowen H."/>
            <person name="Vavikolanu K."/>
            <person name="Mehta A."/>
            <person name="Aluvathingal J."/>
            <person name="Nadendla S."/>
            <person name="Lowell S."/>
            <person name="Myers T."/>
            <person name="Yan Y."/>
            <person name="Sichtig H."/>
        </authorList>
    </citation>
    <scope>NUCLEOTIDE SEQUENCE [LARGE SCALE GENOMIC DNA]</scope>
    <source>
        <strain evidence="13 18">FDAARGOS_1001</strain>
        <strain evidence="12 17">FDAARGOS_864</strain>
    </source>
</reference>
<dbReference type="Proteomes" id="UP000595221">
    <property type="component" value="Chromosome"/>
</dbReference>
<evidence type="ECO:0000313" key="12">
    <source>
        <dbReference type="EMBL" id="QPT52951.1"/>
    </source>
</evidence>
<dbReference type="EMBL" id="LWGZ01000027">
    <property type="protein sequence ID" value="OAX67802.1"/>
    <property type="molecule type" value="Genomic_DNA"/>
</dbReference>
<evidence type="ECO:0000256" key="4">
    <source>
        <dbReference type="ARBA" id="ARBA00022723"/>
    </source>
</evidence>
<dbReference type="EMBL" id="CP065738">
    <property type="protein sequence ID" value="QPT52951.1"/>
    <property type="molecule type" value="Genomic_DNA"/>
</dbReference>
<dbReference type="PATRIC" id="fig|37923.10.peg.1480"/>
<proteinExistence type="predicted"/>
<dbReference type="Proteomes" id="UP000179540">
    <property type="component" value="Unassembled WGS sequence"/>
</dbReference>
<evidence type="ECO:0000313" key="13">
    <source>
        <dbReference type="EMBL" id="QQC60080.1"/>
    </source>
</evidence>